<accession>A0A0K0HGQ2</accession>
<dbReference type="KEGG" id="sbg:SBG_3487"/>
<dbReference type="AlphaFoldDB" id="A0A0K0HGQ2"/>
<dbReference type="GeneID" id="44982531"/>
<dbReference type="RefSeq" id="WP_000790636.1">
    <property type="nucleotide sequence ID" value="NC_015761.1"/>
</dbReference>
<dbReference type="InterPro" id="IPR010351">
    <property type="entry name" value="DUF943"/>
</dbReference>
<sequence length="158" mass="18865">MKNKCKKIALCLFLLAGTYNLWTLRPVKILYAYSDFGSTVFLVVDHLPWTDRDKIRWYLTHREEFKRKYHLLDQDWFRYYVIDIGNGFTNAKNYHDGPYEDLYCFPTIKDDADCIVKDYLLIVDEYSNSNTTFGVTVIDGEHEFQLTPEKQIERVFHP</sequence>
<gene>
    <name evidence="1" type="ordered locus">SBG_3487</name>
</gene>
<dbReference type="eggNOG" id="ENOG5032WEU">
    <property type="taxonomic scope" value="Bacteria"/>
</dbReference>
<organism evidence="1 2">
    <name type="scientific">Salmonella bongori (strain ATCC 43975 / DSM 13772 / NCTC 12419)</name>
    <dbReference type="NCBI Taxonomy" id="218493"/>
    <lineage>
        <taxon>Bacteria</taxon>
        <taxon>Pseudomonadati</taxon>
        <taxon>Pseudomonadota</taxon>
        <taxon>Gammaproteobacteria</taxon>
        <taxon>Enterobacterales</taxon>
        <taxon>Enterobacteriaceae</taxon>
        <taxon>Salmonella</taxon>
    </lineage>
</organism>
<dbReference type="Pfam" id="PF06092">
    <property type="entry name" value="DUF943"/>
    <property type="match status" value="1"/>
</dbReference>
<name>A0A0K0HGQ2_SALBC</name>
<evidence type="ECO:0000313" key="1">
    <source>
        <dbReference type="EMBL" id="CCC32534.1"/>
    </source>
</evidence>
<protein>
    <submittedName>
        <fullName evidence="1">Putative exported protein</fullName>
    </submittedName>
</protein>
<dbReference type="Proteomes" id="UP000000289">
    <property type="component" value="Chromosome"/>
</dbReference>
<evidence type="ECO:0000313" key="2">
    <source>
        <dbReference type="Proteomes" id="UP000000289"/>
    </source>
</evidence>
<dbReference type="EMBL" id="FR877557">
    <property type="protein sequence ID" value="CCC32534.1"/>
    <property type="molecule type" value="Genomic_DNA"/>
</dbReference>
<reference evidence="1 2" key="1">
    <citation type="journal article" date="2011" name="PLoS Pathog.">
        <title>Salmonella bongori provides insights into the evolution of the Salmonellae.</title>
        <authorList>
            <person name="Fookes M."/>
            <person name="Schroeder G.N."/>
            <person name="Langridge G.C."/>
            <person name="Blondel C.J."/>
            <person name="Mammina C."/>
            <person name="Connor T.R."/>
            <person name="Seth-Smith H."/>
            <person name="Vernikos G.S."/>
            <person name="Robinson K.S."/>
            <person name="Sanders M."/>
            <person name="Petty N.K."/>
            <person name="Kingsley R.A."/>
            <person name="Baumler A.J."/>
            <person name="Nuccio S.P."/>
            <person name="Contreras I."/>
            <person name="Santiviago C.A."/>
            <person name="Maskell D."/>
            <person name="Barrow P."/>
            <person name="Humphrey T."/>
            <person name="Nastasi A."/>
            <person name="Roberts M."/>
            <person name="Frankel G."/>
            <person name="Parkhill J."/>
            <person name="Dougan G."/>
            <person name="Thomson N.R."/>
        </authorList>
    </citation>
    <scope>NUCLEOTIDE SEQUENCE [LARGE SCALE GENOMIC DNA]</scope>
    <source>
        <strain evidence="2">ATCC 43975 / DSM 13772 / NCTC 12419</strain>
    </source>
</reference>
<proteinExistence type="predicted"/>